<feature type="region of interest" description="Disordered" evidence="1">
    <location>
        <begin position="434"/>
        <end position="476"/>
    </location>
</feature>
<feature type="compositionally biased region" description="Basic and acidic residues" evidence="1">
    <location>
        <begin position="464"/>
        <end position="476"/>
    </location>
</feature>
<feature type="compositionally biased region" description="Low complexity" evidence="1">
    <location>
        <begin position="347"/>
        <end position="365"/>
    </location>
</feature>
<comment type="caution">
    <text evidence="2">The sequence shown here is derived from an EMBL/GenBank/DDBJ whole genome shotgun (WGS) entry which is preliminary data.</text>
</comment>
<feature type="compositionally biased region" description="Low complexity" evidence="1">
    <location>
        <begin position="220"/>
        <end position="231"/>
    </location>
</feature>
<keyword evidence="3" id="KW-1185">Reference proteome</keyword>
<dbReference type="EMBL" id="JAACJL010000044">
    <property type="protein sequence ID" value="KAF4615218.1"/>
    <property type="molecule type" value="Genomic_DNA"/>
</dbReference>
<feature type="compositionally biased region" description="Polar residues" evidence="1">
    <location>
        <begin position="307"/>
        <end position="319"/>
    </location>
</feature>
<proteinExistence type="predicted"/>
<name>A0A8H4QQC7_9AGAR</name>
<organism evidence="2 3">
    <name type="scientific">Agrocybe pediades</name>
    <dbReference type="NCBI Taxonomy" id="84607"/>
    <lineage>
        <taxon>Eukaryota</taxon>
        <taxon>Fungi</taxon>
        <taxon>Dikarya</taxon>
        <taxon>Basidiomycota</taxon>
        <taxon>Agaricomycotina</taxon>
        <taxon>Agaricomycetes</taxon>
        <taxon>Agaricomycetidae</taxon>
        <taxon>Agaricales</taxon>
        <taxon>Agaricineae</taxon>
        <taxon>Strophariaceae</taxon>
        <taxon>Agrocybe</taxon>
    </lineage>
</organism>
<dbReference type="Proteomes" id="UP000521872">
    <property type="component" value="Unassembled WGS sequence"/>
</dbReference>
<feature type="region of interest" description="Disordered" evidence="1">
    <location>
        <begin position="184"/>
        <end position="233"/>
    </location>
</feature>
<dbReference type="AlphaFoldDB" id="A0A8H4QQC7"/>
<evidence type="ECO:0000313" key="2">
    <source>
        <dbReference type="EMBL" id="KAF4615218.1"/>
    </source>
</evidence>
<feature type="compositionally biased region" description="Polar residues" evidence="1">
    <location>
        <begin position="372"/>
        <end position="387"/>
    </location>
</feature>
<accession>A0A8H4QQC7</accession>
<evidence type="ECO:0000256" key="1">
    <source>
        <dbReference type="SAM" id="MobiDB-lite"/>
    </source>
</evidence>
<feature type="region of interest" description="Disordered" evidence="1">
    <location>
        <begin position="116"/>
        <end position="139"/>
    </location>
</feature>
<gene>
    <name evidence="2" type="ORF">D9613_002800</name>
</gene>
<feature type="compositionally biased region" description="Low complexity" evidence="1">
    <location>
        <begin position="446"/>
        <end position="461"/>
    </location>
</feature>
<feature type="compositionally biased region" description="Polar residues" evidence="1">
    <location>
        <begin position="271"/>
        <end position="281"/>
    </location>
</feature>
<feature type="region of interest" description="Disordered" evidence="1">
    <location>
        <begin position="245"/>
        <end position="319"/>
    </location>
</feature>
<reference evidence="2 3" key="1">
    <citation type="submission" date="2019-12" db="EMBL/GenBank/DDBJ databases">
        <authorList>
            <person name="Floudas D."/>
            <person name="Bentzer J."/>
            <person name="Ahren D."/>
            <person name="Johansson T."/>
            <person name="Persson P."/>
            <person name="Tunlid A."/>
        </authorList>
    </citation>
    <scope>NUCLEOTIDE SEQUENCE [LARGE SCALE GENOMIC DNA]</scope>
    <source>
        <strain evidence="2 3">CBS 102.39</strain>
    </source>
</reference>
<feature type="compositionally biased region" description="Pro residues" evidence="1">
    <location>
        <begin position="258"/>
        <end position="268"/>
    </location>
</feature>
<feature type="region of interest" description="Disordered" evidence="1">
    <location>
        <begin position="334"/>
        <end position="396"/>
    </location>
</feature>
<evidence type="ECO:0000313" key="3">
    <source>
        <dbReference type="Proteomes" id="UP000521872"/>
    </source>
</evidence>
<feature type="compositionally biased region" description="Polar residues" evidence="1">
    <location>
        <begin position="334"/>
        <end position="346"/>
    </location>
</feature>
<protein>
    <submittedName>
        <fullName evidence="2">Uncharacterized protein</fullName>
    </submittedName>
</protein>
<sequence length="501" mass="55133">MPFLSNSAISHSNVPPVSMPNVFVVPPEEDETPPWCFFDAENPSFYGEPEYQDFHQDDVFAFNIDTPMFSRNMPTASVGISRGNAGTTSIVDALGHDKDDDEMDTDSEYEDDMEYEQSQHNNRQRIHCDTPTDEDPGNDSDVIEVVRVNRRNVCPDEQDAEARSVRTLPVKRSVTLKSRASKAFMSLRGRSKRLPPQSAHVQDGFRPVEDTQVQGVQPDSLPRSKSPSLSRRTSKVFSQFFAAPSLKSKRSSASFNDQPPPTMPPLPDSPISSPTSPQSEAFTCMPPSHRSSFSRNIAQDDRRLGATSPTFTMNSAKSQTSMFSISKLQTLFSFSNSGSDQGAPAQSSSRSSESNRSSSTTIRSTVPYTPPSAMSSESNVSSPQTPLSAGEPTSEPLVVNFESSKLPSFDNFDSIFNSNSDGINLGLGLSLESATEPEPMPRRKSFGSSSVISSLIRSGTSKGKKIEEPSKEKDDCDELELRLDSFHFDELSFDMDRFLSK</sequence>